<name>A0AA96VDK0_9EURY</name>
<sequence length="57" mass="6228">MENPFALEEQIAEQINHSGPLNSDVLEQLKNDETVLAVYGHIPDANAGIESYIGGFQ</sequence>
<dbReference type="RefSeq" id="WP_338097840.1">
    <property type="nucleotide sequence ID" value="NZ_CP131061.1"/>
</dbReference>
<evidence type="ECO:0000313" key="1">
    <source>
        <dbReference type="EMBL" id="WNY26311.1"/>
    </source>
</evidence>
<dbReference type="EMBL" id="CP131061">
    <property type="protein sequence ID" value="WNY26311.1"/>
    <property type="molecule type" value="Genomic_DNA"/>
</dbReference>
<evidence type="ECO:0000313" key="2">
    <source>
        <dbReference type="Proteomes" id="UP001304970"/>
    </source>
</evidence>
<dbReference type="Proteomes" id="UP001304970">
    <property type="component" value="Chromosome"/>
</dbReference>
<accession>A0AA96VDK0</accession>
<proteinExistence type="predicted"/>
<gene>
    <name evidence="1" type="ORF">MsAm2_00710</name>
</gene>
<dbReference type="AlphaFoldDB" id="A0AA96VDK0"/>
<reference evidence="1 2" key="1">
    <citation type="submission" date="2023-07" db="EMBL/GenBank/DDBJ databases">
        <title>Closed genome sequence of Methanosarcinaceae archaeon Am2.</title>
        <authorList>
            <person name="Poehlein A."/>
            <person name="Protasov E."/>
            <person name="Platt K."/>
            <person name="Reeh H."/>
            <person name="Daniel R."/>
            <person name="Brune A."/>
        </authorList>
    </citation>
    <scope>NUCLEOTIDE SEQUENCE [LARGE SCALE GENOMIC DNA]</scope>
    <source>
        <strain evidence="1 2">Am2</strain>
    </source>
</reference>
<keyword evidence="2" id="KW-1185">Reference proteome</keyword>
<protein>
    <submittedName>
        <fullName evidence="1">Uncharacterized protein</fullName>
    </submittedName>
</protein>
<organism evidence="1 2">
    <name type="scientific">Methanolapillus ohkumae</name>
    <dbReference type="NCBI Taxonomy" id="3028298"/>
    <lineage>
        <taxon>Archaea</taxon>
        <taxon>Methanobacteriati</taxon>
        <taxon>Methanobacteriota</taxon>
        <taxon>Stenosarchaea group</taxon>
        <taxon>Methanomicrobia</taxon>
        <taxon>Methanosarcinales</taxon>
        <taxon>Methanosarcinaceae</taxon>
        <taxon>Methanolapillus</taxon>
    </lineage>
</organism>
<dbReference type="GeneID" id="89227466"/>